<dbReference type="Proteomes" id="UP000078368">
    <property type="component" value="Unassembled WGS sequence"/>
</dbReference>
<dbReference type="EMBL" id="LVZK01000003">
    <property type="protein sequence ID" value="OAP85198.1"/>
    <property type="molecule type" value="Genomic_DNA"/>
</dbReference>
<keyword evidence="2" id="KW-1185">Reference proteome</keyword>
<gene>
    <name evidence="1" type="ORF">A4H34_08790</name>
</gene>
<dbReference type="AlphaFoldDB" id="A0A179B0G1"/>
<protein>
    <submittedName>
        <fullName evidence="1">Uncharacterized protein</fullName>
    </submittedName>
</protein>
<dbReference type="STRING" id="1823756.A4H34_08790"/>
<reference evidence="1 2" key="1">
    <citation type="submission" date="2016-04" db="EMBL/GenBank/DDBJ databases">
        <title>Peptidophaga gingivicola gen. nov., sp. nov., isolated from human subgingival plaque.</title>
        <authorList>
            <person name="Beall C.J."/>
            <person name="Mokrzan E.M."/>
            <person name="Griffen A.L."/>
            <person name="Leys E.J."/>
        </authorList>
    </citation>
    <scope>NUCLEOTIDE SEQUENCE [LARGE SCALE GENOMIC DNA]</scope>
    <source>
        <strain evidence="1 2">BA112</strain>
    </source>
</reference>
<dbReference type="InterPro" id="IPR046040">
    <property type="entry name" value="DUF5998"/>
</dbReference>
<comment type="caution">
    <text evidence="1">The sequence shown here is derived from an EMBL/GenBank/DDBJ whole genome shotgun (WGS) entry which is preliminary data.</text>
</comment>
<dbReference type="RefSeq" id="WP_064231846.1">
    <property type="nucleotide sequence ID" value="NZ_LVZK01000003.1"/>
</dbReference>
<dbReference type="Pfam" id="PF19461">
    <property type="entry name" value="DUF5998"/>
    <property type="match status" value="1"/>
</dbReference>
<name>A0A179B0G1_9ACTO</name>
<proteinExistence type="predicted"/>
<evidence type="ECO:0000313" key="2">
    <source>
        <dbReference type="Proteomes" id="UP000078368"/>
    </source>
</evidence>
<accession>A0A179B0G1</accession>
<organism evidence="1 2">
    <name type="scientific">Peptidiphaga gingivicola</name>
    <dbReference type="NCBI Taxonomy" id="2741497"/>
    <lineage>
        <taxon>Bacteria</taxon>
        <taxon>Bacillati</taxon>
        <taxon>Actinomycetota</taxon>
        <taxon>Actinomycetes</taxon>
        <taxon>Actinomycetales</taxon>
        <taxon>Actinomycetaceae</taxon>
        <taxon>Peptidiphaga</taxon>
    </lineage>
</organism>
<evidence type="ECO:0000313" key="1">
    <source>
        <dbReference type="EMBL" id="OAP85198.1"/>
    </source>
</evidence>
<dbReference type="OrthoDB" id="3725224at2"/>
<sequence length="189" mass="20504">MNANRYEDFISELNELDDGDAPVARDVAAALKSDPEILAYFVRPQTLFDSDSVYESVTCYAVTDSSLHVISSDVSYEFAPEGELLTSVRTLPLSMLRDVQLLRRRSLQGPHAGELSAIGVHAVWGGSWLIDSFPAGCEDPSCTLDHGSMAHAVAEDLDVFVDTSLDAAVFSKGAEFILRLHEILVGAGR</sequence>